<dbReference type="Gene3D" id="3.20.200.10">
    <property type="entry name" value="MHCK/EF2 kinase"/>
    <property type="match status" value="1"/>
</dbReference>
<dbReference type="InterPro" id="IPR004166">
    <property type="entry name" value="a-kinase_dom"/>
</dbReference>
<evidence type="ECO:0000256" key="1">
    <source>
        <dbReference type="ARBA" id="ARBA00022527"/>
    </source>
</evidence>
<evidence type="ECO:0000313" key="8">
    <source>
        <dbReference type="EMBL" id="KAL0567779.1"/>
    </source>
</evidence>
<keyword evidence="4" id="KW-0418">Kinase</keyword>
<feature type="domain" description="Alpha-type protein kinase" evidence="7">
    <location>
        <begin position="315"/>
        <end position="572"/>
    </location>
</feature>
<feature type="compositionally biased region" description="Basic residues" evidence="6">
    <location>
        <begin position="261"/>
        <end position="270"/>
    </location>
</feature>
<organism evidence="8 9">
    <name type="scientific">Marasmius crinis-equi</name>
    <dbReference type="NCBI Taxonomy" id="585013"/>
    <lineage>
        <taxon>Eukaryota</taxon>
        <taxon>Fungi</taxon>
        <taxon>Dikarya</taxon>
        <taxon>Basidiomycota</taxon>
        <taxon>Agaricomycotina</taxon>
        <taxon>Agaricomycetes</taxon>
        <taxon>Agaricomycetidae</taxon>
        <taxon>Agaricales</taxon>
        <taxon>Marasmiineae</taxon>
        <taxon>Marasmiaceae</taxon>
        <taxon>Marasmius</taxon>
    </lineage>
</organism>
<dbReference type="PANTHER" id="PTHR45992">
    <property type="entry name" value="EUKARYOTIC ELONGATION FACTOR 2 KINASE-RELATED"/>
    <property type="match status" value="1"/>
</dbReference>
<evidence type="ECO:0000256" key="5">
    <source>
        <dbReference type="ARBA" id="ARBA00022840"/>
    </source>
</evidence>
<keyword evidence="5" id="KW-0067">ATP-binding</keyword>
<gene>
    <name evidence="8" type="ORF">V5O48_014216</name>
</gene>
<sequence>MDTKICVCCQKLSKAGITPLEIAEIMAKIACNQCSSLWDRLPDGQICGHCRARRARRTQAPTADPTSHIAQETLRHEKKASEKRLAGKPNTNLTKAVATKEQKAHLREVKKSEQVVLDCVLFFVASNQTGRKAAPTKSPMAPLRKPFAGSENAKNAIDTMLAMSKSAWFESPHFDKNLFYRFEHYSVGHSNTNHYHLNLDQLVDDLTLDKIFRNFIEQRYLTTTHQNQRSIPLRFTITTNESYASDSDAEYIDPEPGSPAKKSKYGRKRVLSSPTNQKDAKRYKSNWRLDDNAGVETPRDSPVEEVTHELHVFRKFTCVVDQYGQPTVKMGDEDEYIEIHKGWLLHAAKGKRGGGYTAKGLTKYVFEGRNTVKTNLYAIACYKPDFASNGENHDNLLAKLNLTHIGAYLLESFKDCCKLKNIKIPDIKWNLGFMGRLIANVTFDPANDHESESGSLYFTSFLVSPLLPVGKDQYTERKFSGNGQAGVNTADVLGLLMDAYAHHTLDDTSGFLVFVDLQGIEGLRQSLTLFDPQAHSKTRKLGPWDNGINAITEFAKDHKCNTYCKKLELKSASDLVPKGNPQRIGF</sequence>
<evidence type="ECO:0000256" key="3">
    <source>
        <dbReference type="ARBA" id="ARBA00022741"/>
    </source>
</evidence>
<comment type="caution">
    <text evidence="8">The sequence shown here is derived from an EMBL/GenBank/DDBJ whole genome shotgun (WGS) entry which is preliminary data.</text>
</comment>
<dbReference type="EMBL" id="JBAHYK010001498">
    <property type="protein sequence ID" value="KAL0567779.1"/>
    <property type="molecule type" value="Genomic_DNA"/>
</dbReference>
<keyword evidence="2" id="KW-0808">Transferase</keyword>
<name>A0ABR3EY99_9AGAR</name>
<feature type="region of interest" description="Disordered" evidence="6">
    <location>
        <begin position="246"/>
        <end position="302"/>
    </location>
</feature>
<dbReference type="InterPro" id="IPR011009">
    <property type="entry name" value="Kinase-like_dom_sf"/>
</dbReference>
<keyword evidence="1" id="KW-0723">Serine/threonine-protein kinase</keyword>
<dbReference type="CDD" id="cd04515">
    <property type="entry name" value="Alpha_kinase"/>
    <property type="match status" value="1"/>
</dbReference>
<dbReference type="PANTHER" id="PTHR45992:SF2">
    <property type="entry name" value="EUKARYOTIC ELONGATION FACTOR 2 KINASE"/>
    <property type="match status" value="1"/>
</dbReference>
<accession>A0ABR3EY99</accession>
<proteinExistence type="predicted"/>
<reference evidence="8 9" key="1">
    <citation type="submission" date="2024-02" db="EMBL/GenBank/DDBJ databases">
        <title>A draft genome for the cacao thread blight pathogen Marasmius crinis-equi.</title>
        <authorList>
            <person name="Cohen S.P."/>
            <person name="Baruah I.K."/>
            <person name="Amoako-Attah I."/>
            <person name="Bukari Y."/>
            <person name="Meinhardt L.W."/>
            <person name="Bailey B.A."/>
        </authorList>
    </citation>
    <scope>NUCLEOTIDE SEQUENCE [LARGE SCALE GENOMIC DNA]</scope>
    <source>
        <strain evidence="8 9">GH-76</strain>
    </source>
</reference>
<dbReference type="Proteomes" id="UP001465976">
    <property type="component" value="Unassembled WGS sequence"/>
</dbReference>
<evidence type="ECO:0000256" key="4">
    <source>
        <dbReference type="ARBA" id="ARBA00022777"/>
    </source>
</evidence>
<dbReference type="InterPro" id="IPR051852">
    <property type="entry name" value="Alpha-type_PK"/>
</dbReference>
<dbReference type="SUPFAM" id="SSF56112">
    <property type="entry name" value="Protein kinase-like (PK-like)"/>
    <property type="match status" value="1"/>
</dbReference>
<dbReference type="PROSITE" id="PS51158">
    <property type="entry name" value="ALPHA_KINASE"/>
    <property type="match status" value="1"/>
</dbReference>
<evidence type="ECO:0000259" key="7">
    <source>
        <dbReference type="PROSITE" id="PS51158"/>
    </source>
</evidence>
<evidence type="ECO:0000313" key="9">
    <source>
        <dbReference type="Proteomes" id="UP001465976"/>
    </source>
</evidence>
<keyword evidence="3" id="KW-0547">Nucleotide-binding</keyword>
<evidence type="ECO:0000256" key="2">
    <source>
        <dbReference type="ARBA" id="ARBA00022679"/>
    </source>
</evidence>
<feature type="compositionally biased region" description="Basic and acidic residues" evidence="6">
    <location>
        <begin position="278"/>
        <end position="302"/>
    </location>
</feature>
<keyword evidence="9" id="KW-1185">Reference proteome</keyword>
<evidence type="ECO:0000256" key="6">
    <source>
        <dbReference type="SAM" id="MobiDB-lite"/>
    </source>
</evidence>
<protein>
    <recommendedName>
        <fullName evidence="7">Alpha-type protein kinase domain-containing protein</fullName>
    </recommendedName>
</protein>
<dbReference type="Pfam" id="PF02816">
    <property type="entry name" value="Alpha_kinase"/>
    <property type="match status" value="1"/>
</dbReference>